<evidence type="ECO:0000313" key="6">
    <source>
        <dbReference type="Proteomes" id="UP000504638"/>
    </source>
</evidence>
<evidence type="ECO:0008006" key="8">
    <source>
        <dbReference type="Google" id="ProtNLM"/>
    </source>
</evidence>
<dbReference type="Pfam" id="PF09792">
    <property type="entry name" value="But2"/>
    <property type="match status" value="1"/>
</dbReference>
<feature type="domain" description="Ubiquitin 3 binding protein But2 C-terminal" evidence="3">
    <location>
        <begin position="302"/>
        <end position="442"/>
    </location>
</feature>
<protein>
    <recommendedName>
        <fullName evidence="8">Ubiquitin 3 binding protein But2 C-terminal domain-containing protein</fullName>
    </recommendedName>
</protein>
<feature type="compositionally biased region" description="Low complexity" evidence="1">
    <location>
        <begin position="281"/>
        <end position="290"/>
    </location>
</feature>
<reference evidence="5 7" key="1">
    <citation type="submission" date="2020-01" db="EMBL/GenBank/DDBJ databases">
        <authorList>
            <consortium name="DOE Joint Genome Institute"/>
            <person name="Haridas S."/>
            <person name="Albert R."/>
            <person name="Binder M."/>
            <person name="Bloem J."/>
            <person name="Labutti K."/>
            <person name="Salamov A."/>
            <person name="Andreopoulos B."/>
            <person name="Baker S.E."/>
            <person name="Barry K."/>
            <person name="Bills G."/>
            <person name="Bluhm B.H."/>
            <person name="Cannon C."/>
            <person name="Castanera R."/>
            <person name="Culley D.E."/>
            <person name="Daum C."/>
            <person name="Ezra D."/>
            <person name="Gonzalez J.B."/>
            <person name="Henrissat B."/>
            <person name="Kuo A."/>
            <person name="Liang C."/>
            <person name="Lipzen A."/>
            <person name="Lutzoni F."/>
            <person name="Magnuson J."/>
            <person name="Mondo S."/>
            <person name="Nolan M."/>
            <person name="Ohm R."/>
            <person name="Pangilinan J."/>
            <person name="Park H.-J."/>
            <person name="Ramirez L."/>
            <person name="Alfaro M."/>
            <person name="Sun H."/>
            <person name="Tritt A."/>
            <person name="Yoshinaga Y."/>
            <person name="Zwiers L.-H."/>
            <person name="Turgeon B.G."/>
            <person name="Goodwin S.B."/>
            <person name="Spatafora J.W."/>
            <person name="Crous P.W."/>
            <person name="Grigoriev I.V."/>
        </authorList>
    </citation>
    <scope>NUCLEOTIDE SEQUENCE</scope>
    <source>
        <strain evidence="5 7">CBS 781.70</strain>
    </source>
</reference>
<feature type="signal peptide" evidence="2">
    <location>
        <begin position="1"/>
        <end position="16"/>
    </location>
</feature>
<accession>A0A6G1GGC1</accession>
<sequence>MQYLLAASSILGGVSALVARDAPCCFHLSADGGPGGPVGQLDDGQNRIGQGLPEANYCLDNNGGLTDQDGRGCILTPPTTQWQCDEGATPDGGFSVGNDGGLKHDGSTTFIACPTGDNGGWNIYTERIDGEPLCTEITLTADSCGSGAPPTEGKPSEPAGTQPAQTQPAGTEPTGDHPSPSQPAGTEPAGDHPSPSQPAGTEPVGDHPSPSHPAESQPTGGHPTLSPPYLNQTTTGSPGGDGAGGSQPTGGNPSTTSNPAKTQPAGSKPAETQPVATNPAETPSTPPSESCPVDEDLSGPYEAPHLIIPVDSSKPDEVPGTSYFGQVTPTVSSIFNFDIPESYAGSKCSIIFLFPERSRLETSNYTISGTGEVQFGLLDSPASEQTSFNTSPKIKTDLGKEMLAPGNSYQIETLECPAGETIAISMVSSKGTDFEWFEDYNPAPIGLWVTKC</sequence>
<dbReference type="Proteomes" id="UP000504638">
    <property type="component" value="Unplaced"/>
</dbReference>
<feature type="region of interest" description="Disordered" evidence="1">
    <location>
        <begin position="140"/>
        <end position="321"/>
    </location>
</feature>
<dbReference type="InterPro" id="IPR018620">
    <property type="entry name" value="Ubiquitin3-bd_protein_But2_C"/>
</dbReference>
<dbReference type="RefSeq" id="XP_033538673.1">
    <property type="nucleotide sequence ID" value="XM_033680908.1"/>
</dbReference>
<keyword evidence="2" id="KW-0732">Signal</keyword>
<name>A0A6G1GGC1_9PEZI</name>
<reference evidence="7" key="3">
    <citation type="submission" date="2025-04" db="UniProtKB">
        <authorList>
            <consortium name="RefSeq"/>
        </authorList>
    </citation>
    <scope>IDENTIFICATION</scope>
    <source>
        <strain evidence="7">CBS 781.70</strain>
    </source>
</reference>
<feature type="compositionally biased region" description="Gly residues" evidence="1">
    <location>
        <begin position="237"/>
        <end position="248"/>
    </location>
</feature>
<dbReference type="OrthoDB" id="4657524at2759"/>
<dbReference type="GeneID" id="54421478"/>
<dbReference type="InterPro" id="IPR054508">
    <property type="entry name" value="PIR1-like_C"/>
</dbReference>
<evidence type="ECO:0000259" key="3">
    <source>
        <dbReference type="Pfam" id="PF09792"/>
    </source>
</evidence>
<evidence type="ECO:0000313" key="5">
    <source>
        <dbReference type="EMBL" id="KAF1817042.1"/>
    </source>
</evidence>
<dbReference type="PANTHER" id="PTHR39613:SF1">
    <property type="entry name" value="ANCHORED CELL WALL PROTEIN, PUTATIVE (AFU_ORTHOLOGUE AFUA_4G08960)-RELATED"/>
    <property type="match status" value="1"/>
</dbReference>
<keyword evidence="6" id="KW-1185">Reference proteome</keyword>
<dbReference type="EMBL" id="ML975149">
    <property type="protein sequence ID" value="KAF1817042.1"/>
    <property type="molecule type" value="Genomic_DNA"/>
</dbReference>
<proteinExistence type="predicted"/>
<feature type="chain" id="PRO_5044632082" description="Ubiquitin 3 binding protein But2 C-terminal domain-containing protein" evidence="2">
    <location>
        <begin position="17"/>
        <end position="452"/>
    </location>
</feature>
<feature type="compositionally biased region" description="Polar residues" evidence="1">
    <location>
        <begin position="252"/>
        <end position="265"/>
    </location>
</feature>
<feature type="domain" description="Cell wall mannoprotein PIR1-like C-terminal" evidence="4">
    <location>
        <begin position="63"/>
        <end position="137"/>
    </location>
</feature>
<organism evidence="5">
    <name type="scientific">Eremomyces bilateralis CBS 781.70</name>
    <dbReference type="NCBI Taxonomy" id="1392243"/>
    <lineage>
        <taxon>Eukaryota</taxon>
        <taxon>Fungi</taxon>
        <taxon>Dikarya</taxon>
        <taxon>Ascomycota</taxon>
        <taxon>Pezizomycotina</taxon>
        <taxon>Dothideomycetes</taxon>
        <taxon>Dothideomycetes incertae sedis</taxon>
        <taxon>Eremomycetales</taxon>
        <taxon>Eremomycetaceae</taxon>
        <taxon>Eremomyces</taxon>
    </lineage>
</organism>
<evidence type="ECO:0000259" key="4">
    <source>
        <dbReference type="Pfam" id="PF22799"/>
    </source>
</evidence>
<evidence type="ECO:0000256" key="2">
    <source>
        <dbReference type="SAM" id="SignalP"/>
    </source>
</evidence>
<reference evidence="7" key="2">
    <citation type="submission" date="2020-04" db="EMBL/GenBank/DDBJ databases">
        <authorList>
            <consortium name="NCBI Genome Project"/>
        </authorList>
    </citation>
    <scope>NUCLEOTIDE SEQUENCE</scope>
    <source>
        <strain evidence="7">CBS 781.70</strain>
    </source>
</reference>
<evidence type="ECO:0000313" key="7">
    <source>
        <dbReference type="RefSeq" id="XP_033538673.1"/>
    </source>
</evidence>
<evidence type="ECO:0000256" key="1">
    <source>
        <dbReference type="SAM" id="MobiDB-lite"/>
    </source>
</evidence>
<dbReference type="AlphaFoldDB" id="A0A6G1GGC1"/>
<dbReference type="Pfam" id="PF22799">
    <property type="entry name" value="PIR1-like_C"/>
    <property type="match status" value="1"/>
</dbReference>
<gene>
    <name evidence="5 7" type="ORF">P152DRAFT_469536</name>
</gene>
<dbReference type="PANTHER" id="PTHR39613">
    <property type="entry name" value="ANCHORED CELL WALL PROTEIN, PUTATIVE (AFU_ORTHOLOGUE AFUA_4G08960)-RELATED"/>
    <property type="match status" value="1"/>
</dbReference>